<evidence type="ECO:0000313" key="3">
    <source>
        <dbReference type="EMBL" id="KAF3190323.1"/>
    </source>
</evidence>
<dbReference type="Proteomes" id="UP000479691">
    <property type="component" value="Unassembled WGS sequence"/>
</dbReference>
<gene>
    <name evidence="5" type="ORF">TWF106_004584</name>
    <name evidence="6" type="ORF">TWF191_009614</name>
    <name evidence="4" type="ORF">TWF679_002940</name>
    <name evidence="3" type="ORF">TWF788_009121</name>
    <name evidence="7" type="ORF">TWF970_005167</name>
</gene>
<dbReference type="AlphaFoldDB" id="A0A6G1MAS8"/>
<dbReference type="Proteomes" id="UP000472727">
    <property type="component" value="Unassembled WGS sequence"/>
</dbReference>
<dbReference type="EMBL" id="JAABOE010000006">
    <property type="protein sequence ID" value="KAF3190323.1"/>
    <property type="molecule type" value="Genomic_DNA"/>
</dbReference>
<dbReference type="OMA" id="CTITRPV"/>
<dbReference type="Proteomes" id="UP000483672">
    <property type="component" value="Unassembled WGS sequence"/>
</dbReference>
<name>A0A6G1MAS8_ORBOL</name>
<feature type="signal peptide" evidence="2">
    <location>
        <begin position="1"/>
        <end position="16"/>
    </location>
</feature>
<organism evidence="6 11">
    <name type="scientific">Orbilia oligospora</name>
    <name type="common">Nematode-trapping fungus</name>
    <name type="synonym">Arthrobotrys oligospora</name>
    <dbReference type="NCBI Taxonomy" id="2813651"/>
    <lineage>
        <taxon>Eukaryota</taxon>
        <taxon>Fungi</taxon>
        <taxon>Dikarya</taxon>
        <taxon>Ascomycota</taxon>
        <taxon>Pezizomycotina</taxon>
        <taxon>Orbiliomycetes</taxon>
        <taxon>Orbiliales</taxon>
        <taxon>Orbiliaceae</taxon>
        <taxon>Orbilia</taxon>
    </lineage>
</organism>
<evidence type="ECO:0000313" key="9">
    <source>
        <dbReference type="Proteomes" id="UP000474640"/>
    </source>
</evidence>
<dbReference type="EMBL" id="JAABOJ010000029">
    <property type="protein sequence ID" value="KAF3277232.1"/>
    <property type="molecule type" value="Genomic_DNA"/>
</dbReference>
<dbReference type="InterPro" id="IPR038843">
    <property type="entry name" value="Sed1/Spi1"/>
</dbReference>
<evidence type="ECO:0000313" key="6">
    <source>
        <dbReference type="EMBL" id="KAF3214923.1"/>
    </source>
</evidence>
<dbReference type="PANTHER" id="PTHR35523">
    <property type="entry name" value="CELL WALL PROTEIN SED1"/>
    <property type="match status" value="1"/>
</dbReference>
<dbReference type="Proteomes" id="UP000614610">
    <property type="component" value="Unassembled WGS sequence"/>
</dbReference>
<dbReference type="GO" id="GO:0005199">
    <property type="term" value="F:structural constituent of cell wall"/>
    <property type="evidence" value="ECO:0007669"/>
    <property type="project" value="InterPro"/>
</dbReference>
<feature type="chain" id="PRO_5041131356" description="Clock-controlled protein 6" evidence="2">
    <location>
        <begin position="17"/>
        <end position="160"/>
    </location>
</feature>
<evidence type="ECO:0000313" key="10">
    <source>
        <dbReference type="Proteomes" id="UP000479691"/>
    </source>
</evidence>
<sequence>MKFSAVLATFASVAVAFGSEYYQPPSNGTDYGVETTTTVVTAYTTYCPYPTTIVEGTKTYTVTEATTLTITDCPCTRTLTCSTTTSTSCPPTSTPVYTKPPVETTPVYTPPAPEPTPTYVPPPSYNTTVPPPPVATGAASSMKMASGALVAVFGAAAMLL</sequence>
<dbReference type="GO" id="GO:0031505">
    <property type="term" value="P:fungal-type cell wall organization"/>
    <property type="evidence" value="ECO:0007669"/>
    <property type="project" value="InterPro"/>
</dbReference>
<protein>
    <recommendedName>
        <fullName evidence="12">Clock-controlled protein 6</fullName>
    </recommendedName>
</protein>
<dbReference type="GO" id="GO:0009277">
    <property type="term" value="C:fungal-type cell wall"/>
    <property type="evidence" value="ECO:0007669"/>
    <property type="project" value="TreeGrafter"/>
</dbReference>
<evidence type="ECO:0000313" key="7">
    <source>
        <dbReference type="EMBL" id="KAF3277232.1"/>
    </source>
</evidence>
<dbReference type="EMBL" id="WIWT01000158">
    <property type="protein sequence ID" value="KAF3197575.1"/>
    <property type="molecule type" value="Genomic_DNA"/>
</dbReference>
<accession>A0A6G1MAS8</accession>
<dbReference type="PANTHER" id="PTHR35523:SF1">
    <property type="entry name" value="CELL WALL PROTEIN SED1"/>
    <property type="match status" value="1"/>
</dbReference>
<dbReference type="EMBL" id="WIPF01000070">
    <property type="protein sequence ID" value="KAF3214923.1"/>
    <property type="molecule type" value="Genomic_DNA"/>
</dbReference>
<keyword evidence="2" id="KW-0732">Signal</keyword>
<evidence type="ECO:0000313" key="4">
    <source>
        <dbReference type="EMBL" id="KAF3197575.1"/>
    </source>
</evidence>
<comment type="caution">
    <text evidence="6">The sequence shown here is derived from an EMBL/GenBank/DDBJ whole genome shotgun (WGS) entry which is preliminary data.</text>
</comment>
<evidence type="ECO:0000256" key="2">
    <source>
        <dbReference type="SAM" id="SignalP"/>
    </source>
</evidence>
<dbReference type="EMBL" id="WIWS01000207">
    <property type="protein sequence ID" value="KAF3198442.1"/>
    <property type="molecule type" value="Genomic_DNA"/>
</dbReference>
<proteinExistence type="predicted"/>
<dbReference type="Proteomes" id="UP000474640">
    <property type="component" value="Unassembled WGS sequence"/>
</dbReference>
<evidence type="ECO:0000256" key="1">
    <source>
        <dbReference type="SAM" id="MobiDB-lite"/>
    </source>
</evidence>
<evidence type="ECO:0000313" key="8">
    <source>
        <dbReference type="Proteomes" id="UP000472727"/>
    </source>
</evidence>
<evidence type="ECO:0000313" key="11">
    <source>
        <dbReference type="Proteomes" id="UP000483672"/>
    </source>
</evidence>
<evidence type="ECO:0000313" key="5">
    <source>
        <dbReference type="EMBL" id="KAF3198442.1"/>
    </source>
</evidence>
<evidence type="ECO:0008006" key="12">
    <source>
        <dbReference type="Google" id="ProtNLM"/>
    </source>
</evidence>
<feature type="region of interest" description="Disordered" evidence="1">
    <location>
        <begin position="83"/>
        <end position="103"/>
    </location>
</feature>
<reference evidence="8 10" key="1">
    <citation type="submission" date="2019-06" db="EMBL/GenBank/DDBJ databases">
        <authorList>
            <person name="Palmer J.M."/>
        </authorList>
    </citation>
    <scope>NUCLEOTIDE SEQUENCE [LARGE SCALE GENOMIC DNA]</scope>
    <source>
        <strain evidence="5 8">TWF106</strain>
        <strain evidence="6 11">TWF191</strain>
        <strain evidence="4">TWF679</strain>
        <strain evidence="3 10">TWF788</strain>
        <strain evidence="7 9">TWF970</strain>
    </source>
</reference>